<evidence type="ECO:0000313" key="2">
    <source>
        <dbReference type="EMBL" id="GBP48879.1"/>
    </source>
</evidence>
<evidence type="ECO:0000256" key="1">
    <source>
        <dbReference type="SAM" id="MobiDB-lite"/>
    </source>
</evidence>
<proteinExistence type="predicted"/>
<organism evidence="2 3">
    <name type="scientific">Eumeta variegata</name>
    <name type="common">Bagworm moth</name>
    <name type="synonym">Eumeta japonica</name>
    <dbReference type="NCBI Taxonomy" id="151549"/>
    <lineage>
        <taxon>Eukaryota</taxon>
        <taxon>Metazoa</taxon>
        <taxon>Ecdysozoa</taxon>
        <taxon>Arthropoda</taxon>
        <taxon>Hexapoda</taxon>
        <taxon>Insecta</taxon>
        <taxon>Pterygota</taxon>
        <taxon>Neoptera</taxon>
        <taxon>Endopterygota</taxon>
        <taxon>Lepidoptera</taxon>
        <taxon>Glossata</taxon>
        <taxon>Ditrysia</taxon>
        <taxon>Tineoidea</taxon>
        <taxon>Psychidae</taxon>
        <taxon>Oiketicinae</taxon>
        <taxon>Eumeta</taxon>
    </lineage>
</organism>
<feature type="compositionally biased region" description="Basic and acidic residues" evidence="1">
    <location>
        <begin position="1"/>
        <end position="10"/>
    </location>
</feature>
<accession>A0A4C1WEN6</accession>
<name>A0A4C1WEN6_EUMVA</name>
<dbReference type="EMBL" id="BGZK01000532">
    <property type="protein sequence ID" value="GBP48879.1"/>
    <property type="molecule type" value="Genomic_DNA"/>
</dbReference>
<protein>
    <submittedName>
        <fullName evidence="2">Uncharacterized protein</fullName>
    </submittedName>
</protein>
<feature type="compositionally biased region" description="Basic and acidic residues" evidence="1">
    <location>
        <begin position="422"/>
        <end position="432"/>
    </location>
</feature>
<dbReference type="Proteomes" id="UP000299102">
    <property type="component" value="Unassembled WGS sequence"/>
</dbReference>
<feature type="region of interest" description="Disordered" evidence="1">
    <location>
        <begin position="1"/>
        <end position="20"/>
    </location>
</feature>
<dbReference type="AlphaFoldDB" id="A0A4C1WEN6"/>
<feature type="compositionally biased region" description="Basic and acidic residues" evidence="1">
    <location>
        <begin position="288"/>
        <end position="302"/>
    </location>
</feature>
<gene>
    <name evidence="2" type="ORF">EVAR_98063_1</name>
</gene>
<keyword evidence="3" id="KW-1185">Reference proteome</keyword>
<evidence type="ECO:0000313" key="3">
    <source>
        <dbReference type="Proteomes" id="UP000299102"/>
    </source>
</evidence>
<feature type="region of interest" description="Disordered" evidence="1">
    <location>
        <begin position="416"/>
        <end position="444"/>
    </location>
</feature>
<feature type="region of interest" description="Disordered" evidence="1">
    <location>
        <begin position="271"/>
        <end position="302"/>
    </location>
</feature>
<reference evidence="2 3" key="1">
    <citation type="journal article" date="2019" name="Commun. Biol.">
        <title>The bagworm genome reveals a unique fibroin gene that provides high tensile strength.</title>
        <authorList>
            <person name="Kono N."/>
            <person name="Nakamura H."/>
            <person name="Ohtoshi R."/>
            <person name="Tomita M."/>
            <person name="Numata K."/>
            <person name="Arakawa K."/>
        </authorList>
    </citation>
    <scope>NUCLEOTIDE SEQUENCE [LARGE SCALE GENOMIC DNA]</scope>
</reference>
<comment type="caution">
    <text evidence="2">The sequence shown here is derived from an EMBL/GenBank/DDBJ whole genome shotgun (WGS) entry which is preliminary data.</text>
</comment>
<sequence length="462" mass="52407">MPSSRPERWRLRTRAPSSSNGSALYLSPVIFSIGNYAQTMRRRHGLGRPAERTSYLRQEYKRSVFELPTNHHINKDKKSFHGLFHLPLVSDPPQGESVDFFRRREKRLSSLFTEQRSNLYPPPSRIIRLVAHDDQLSVVRSQCSIDKEGKGRPCTSYLSSRTYCYRIIYRRVPVSVLRRFTSGVQCGRIDRCTGRHHDPALVDALVLGDDVACATSDSKETFSHARIEIPLKSGTYTPHLNEHRISQWSDDIESGGPSHCARAEAAKRRAQVSRAGWSATRRIPGDQSPERKYERRKASEGDRRNTIYKRGGLATFTYHQLTMYQVSQSYGSLQRHGIAKRPSLPVSLIITFIAFQRSIGSSIDFKCDRSHFKTPINYELRLCPVKPLAEFLSSSINHHLAQPLLDYASMESKSENTFIGRDGARRPDDDNRPPGLLPLRPPSGCEGQISLHILKGLSAESH</sequence>